<protein>
    <submittedName>
        <fullName evidence="2">Uncharacterized protein</fullName>
    </submittedName>
</protein>
<dbReference type="PANTHER" id="PTHR37241:SF1">
    <property type="entry name" value="NEUROFILAMENT HEAVY PROTEIN"/>
    <property type="match status" value="1"/>
</dbReference>
<feature type="compositionally biased region" description="Polar residues" evidence="1">
    <location>
        <begin position="412"/>
        <end position="422"/>
    </location>
</feature>
<keyword evidence="3" id="KW-1185">Reference proteome</keyword>
<dbReference type="EMBL" id="SDAM02000059">
    <property type="protein sequence ID" value="KAH6833142.1"/>
    <property type="molecule type" value="Genomic_DNA"/>
</dbReference>
<reference evidence="2 3" key="1">
    <citation type="journal article" date="2021" name="Nat. Commun.">
        <title>Incipient diploidization of the medicinal plant Perilla within 10,000 years.</title>
        <authorList>
            <person name="Zhang Y."/>
            <person name="Shen Q."/>
            <person name="Leng L."/>
            <person name="Zhang D."/>
            <person name="Chen S."/>
            <person name="Shi Y."/>
            <person name="Ning Z."/>
            <person name="Chen S."/>
        </authorList>
    </citation>
    <scope>NUCLEOTIDE SEQUENCE [LARGE SCALE GENOMIC DNA]</scope>
    <source>
        <strain evidence="3">cv. PC099</strain>
    </source>
</reference>
<dbReference type="AlphaFoldDB" id="A0AAD4PBW3"/>
<feature type="compositionally biased region" description="Basic and acidic residues" evidence="1">
    <location>
        <begin position="575"/>
        <end position="584"/>
    </location>
</feature>
<sequence length="690" mass="76922">MAEYQETPSEFFSVSSSENRDSIGSLNDGGDEEFYEKIEAPKFVDFSVPDHYSPDDRYWFCLRVGCDQKHEEEMDSEAIYNNFVLRVMAARSPNVRLRKALDRNTSRTPIKCPLSAPSKSSKSRVSRMAVISSFSKKMAEDKKKVVRPLLKPGSTPLTKTKPIAAKYLTTPRNKKCTSDRSSFRSVQHQKPINVEVPKTRMVAKALAFHSPKKAIKVKTSVELRTPISKLCQGMNRLEISSQRKRALGYSSKSSTNLSSSSSRRHLSNQKVQAKPEKPLQTCKGQEAKSGRLTKTKIKGQLQKQDSKKLRASDESCDIRKQLATEVTEESGLQESSHEEESKHPTVPPETRFLDLASPDDSKREVEGRDDSRSEATKAEENNFAPQPTNIEESEINNGSENITSESCAASVDQFNANNSSVGERSGNDFDDGDDKENAAASDENRMPNNTLKQNGRKIFGMHGKCDQVRKKVAQAQDNLKEGSSVPVTKVKKPKATNPKPFRLRTDERGVLKEAILDRRVDPVVHQNENANASTPVGKLQWKHLNDIQKGSAVVVLKTSKGKERSKTAASMTPESNKKSQERKLMSSAMQRLEKFRKLTSSPLPKHSARPQGLLPTKKEMISYLIPGQKLDVIPEASPEVSDSRSVRKATEDAAAASRLSPSHGRRLFTVTTEPKFHSTHTPRSCTKKIK</sequence>
<feature type="compositionally biased region" description="Basic residues" evidence="1">
    <location>
        <begin position="677"/>
        <end position="690"/>
    </location>
</feature>
<organism evidence="2 3">
    <name type="scientific">Perilla frutescens var. hirtella</name>
    <name type="common">Perilla citriodora</name>
    <name type="synonym">Perilla setoyensis</name>
    <dbReference type="NCBI Taxonomy" id="608512"/>
    <lineage>
        <taxon>Eukaryota</taxon>
        <taxon>Viridiplantae</taxon>
        <taxon>Streptophyta</taxon>
        <taxon>Embryophyta</taxon>
        <taxon>Tracheophyta</taxon>
        <taxon>Spermatophyta</taxon>
        <taxon>Magnoliopsida</taxon>
        <taxon>eudicotyledons</taxon>
        <taxon>Gunneridae</taxon>
        <taxon>Pentapetalae</taxon>
        <taxon>asterids</taxon>
        <taxon>lamiids</taxon>
        <taxon>Lamiales</taxon>
        <taxon>Lamiaceae</taxon>
        <taxon>Nepetoideae</taxon>
        <taxon>Elsholtzieae</taxon>
        <taxon>Perilla</taxon>
    </lineage>
</organism>
<feature type="compositionally biased region" description="Basic and acidic residues" evidence="1">
    <location>
        <begin position="304"/>
        <end position="322"/>
    </location>
</feature>
<comment type="caution">
    <text evidence="2">The sequence shown here is derived from an EMBL/GenBank/DDBJ whole genome shotgun (WGS) entry which is preliminary data.</text>
</comment>
<feature type="region of interest" description="Disordered" evidence="1">
    <location>
        <begin position="1"/>
        <end position="30"/>
    </location>
</feature>
<feature type="region of interest" description="Disordered" evidence="1">
    <location>
        <begin position="475"/>
        <end position="501"/>
    </location>
</feature>
<evidence type="ECO:0000256" key="1">
    <source>
        <dbReference type="SAM" id="MobiDB-lite"/>
    </source>
</evidence>
<gene>
    <name evidence="2" type="ORF">C2S53_003006</name>
</gene>
<feature type="region of interest" description="Disordered" evidence="1">
    <location>
        <begin position="242"/>
        <end position="455"/>
    </location>
</feature>
<name>A0AAD4PBW3_PERFH</name>
<feature type="compositionally biased region" description="Low complexity" evidence="1">
    <location>
        <begin position="395"/>
        <end position="406"/>
    </location>
</feature>
<evidence type="ECO:0000313" key="2">
    <source>
        <dbReference type="EMBL" id="KAH6833142.1"/>
    </source>
</evidence>
<dbReference type="PANTHER" id="PTHR37241">
    <property type="entry name" value="NEUROFILAMENT HEAVY PROTEIN"/>
    <property type="match status" value="1"/>
</dbReference>
<feature type="compositionally biased region" description="Basic and acidic residues" evidence="1">
    <location>
        <begin position="359"/>
        <end position="380"/>
    </location>
</feature>
<feature type="compositionally biased region" description="Low complexity" evidence="1">
    <location>
        <begin position="250"/>
        <end position="261"/>
    </location>
</feature>
<proteinExistence type="predicted"/>
<feature type="region of interest" description="Disordered" evidence="1">
    <location>
        <begin position="558"/>
        <end position="613"/>
    </location>
</feature>
<dbReference type="Proteomes" id="UP001190926">
    <property type="component" value="Unassembled WGS sequence"/>
</dbReference>
<evidence type="ECO:0000313" key="3">
    <source>
        <dbReference type="Proteomes" id="UP001190926"/>
    </source>
</evidence>
<feature type="compositionally biased region" description="Basic and acidic residues" evidence="1">
    <location>
        <begin position="641"/>
        <end position="651"/>
    </location>
</feature>
<feature type="region of interest" description="Disordered" evidence="1">
    <location>
        <begin position="632"/>
        <end position="690"/>
    </location>
</feature>
<accession>A0AAD4PBW3</accession>
<feature type="compositionally biased region" description="Polar residues" evidence="1">
    <location>
        <begin position="1"/>
        <end position="25"/>
    </location>
</feature>